<organism evidence="4 5">
    <name type="scientific">Pendulispora rubella</name>
    <dbReference type="NCBI Taxonomy" id="2741070"/>
    <lineage>
        <taxon>Bacteria</taxon>
        <taxon>Pseudomonadati</taxon>
        <taxon>Myxococcota</taxon>
        <taxon>Myxococcia</taxon>
        <taxon>Myxococcales</taxon>
        <taxon>Sorangiineae</taxon>
        <taxon>Pendulisporaceae</taxon>
        <taxon>Pendulispora</taxon>
    </lineage>
</organism>
<dbReference type="EMBL" id="CP089983">
    <property type="protein sequence ID" value="WXB09601.1"/>
    <property type="molecule type" value="Genomic_DNA"/>
</dbReference>
<evidence type="ECO:0000256" key="2">
    <source>
        <dbReference type="SAM" id="SignalP"/>
    </source>
</evidence>
<keyword evidence="5" id="KW-1185">Reference proteome</keyword>
<protein>
    <submittedName>
        <fullName evidence="4">Zinc-dependent metalloprotease</fullName>
    </submittedName>
</protein>
<proteinExistence type="predicted"/>
<evidence type="ECO:0000313" key="4">
    <source>
        <dbReference type="EMBL" id="WXB09601.1"/>
    </source>
</evidence>
<feature type="chain" id="PRO_5047353565" evidence="2">
    <location>
        <begin position="22"/>
        <end position="718"/>
    </location>
</feature>
<keyword evidence="2" id="KW-0732">Signal</keyword>
<evidence type="ECO:0000313" key="5">
    <source>
        <dbReference type="Proteomes" id="UP001374803"/>
    </source>
</evidence>
<dbReference type="InterPro" id="IPR032534">
    <property type="entry name" value="EcxA_zinc-bd"/>
</dbReference>
<accession>A0ABZ2LIK5</accession>
<dbReference type="PANTHER" id="PTHR38478">
    <property type="entry name" value="PEPTIDASE M1A AND M12B"/>
    <property type="match status" value="1"/>
</dbReference>
<name>A0ABZ2LIK5_9BACT</name>
<feature type="region of interest" description="Disordered" evidence="1">
    <location>
        <begin position="211"/>
        <end position="236"/>
    </location>
</feature>
<reference evidence="4" key="1">
    <citation type="submission" date="2021-12" db="EMBL/GenBank/DDBJ databases">
        <title>Discovery of the Pendulisporaceae a myxobacterial family with distinct sporulation behavior and unique specialized metabolism.</title>
        <authorList>
            <person name="Garcia R."/>
            <person name="Popoff A."/>
            <person name="Bader C.D."/>
            <person name="Loehr J."/>
            <person name="Walesch S."/>
            <person name="Walt C."/>
            <person name="Boldt J."/>
            <person name="Bunk B."/>
            <person name="Haeckl F.J.F.P.J."/>
            <person name="Gunesch A.P."/>
            <person name="Birkelbach J."/>
            <person name="Nuebel U."/>
            <person name="Pietschmann T."/>
            <person name="Bach T."/>
            <person name="Mueller R."/>
        </authorList>
    </citation>
    <scope>NUCLEOTIDE SEQUENCE</scope>
    <source>
        <strain evidence="4">MSr11367</strain>
    </source>
</reference>
<dbReference type="PANTHER" id="PTHR38478:SF1">
    <property type="entry name" value="ZINC DEPENDENT METALLOPROTEASE DOMAIN LIPOPROTEIN"/>
    <property type="match status" value="1"/>
</dbReference>
<keyword evidence="4" id="KW-0645">Protease</keyword>
<dbReference type="GO" id="GO:0008237">
    <property type="term" value="F:metallopeptidase activity"/>
    <property type="evidence" value="ECO:0007669"/>
    <property type="project" value="UniProtKB-KW"/>
</dbReference>
<dbReference type="Proteomes" id="UP001374803">
    <property type="component" value="Chromosome"/>
</dbReference>
<keyword evidence="4" id="KW-0378">Hydrolase</keyword>
<sequence length="718" mass="77411">MSRSFKTVSFFVLSLAAPLAACSDSGSGNNAPAQAPPFLAITRANEVKAPGLSSAALSLRSVPGADSATTFYLAISEKALHEKWFLSAFLKQYFPGAVVNGAARSLGTRVVTFRERNGKVYVFDASDNYANSDTFDPALMVEAYPVVSPEVVTVPPGYVVIDPAAGMHRFGVTEAGSVVMNKPAITPFKVELAFSQNFRSLQDGATFEEIFTGSSTSPVPREDLRTDGGRKPNPLDAALDRDALRASGTLGLSFRRYAETPSFIGMVPPDVPHYFSGDTHLERDTGSTRMRVAHWAIRAGMKPIRWVLSSEFAKVQQAYPHYDIVGAVRRGITNWNEAFGFEALTAEVAKEGEFVDDDDTNVVYFDTDPRAGYAFANWRTNPNTGEVRGASVYFSSAFLPSASPPRPASNTAITQWGTFDAQGLCSMPVDAPADMSKKEQVEARITYVILHEIGHTLGLRHNFKGSLVEPSSSVMDYLTVNDSVRMTSPGAYDRDALAFLYGLHAKAALPAQPFCTDEQAILDPECAPFDTTDDPLAKDKGPGYQAELTTFLTGKANAWGANFGAVRSWLQAELPQDAVARTRRRAQKLQAWEFLLAALRPGVTAGAAPERIDAALTATFRALYADPKVPPPPQDEPLARKVAQDAFDALVGAHAIPVRRAAVVVLKKLQTEDAHLKLLAARTAIEAQKGTGPAAVAGNAKLDDLVASIDHATRPYSE</sequence>
<keyword evidence="4" id="KW-0482">Metalloprotease</keyword>
<dbReference type="RefSeq" id="WP_394839272.1">
    <property type="nucleotide sequence ID" value="NZ_CP089929.1"/>
</dbReference>
<feature type="domain" description="EcxA zinc-binding" evidence="3">
    <location>
        <begin position="436"/>
        <end position="506"/>
    </location>
</feature>
<dbReference type="InterPro" id="IPR024079">
    <property type="entry name" value="MetalloPept_cat_dom_sf"/>
</dbReference>
<evidence type="ECO:0000259" key="3">
    <source>
        <dbReference type="Pfam" id="PF16313"/>
    </source>
</evidence>
<gene>
    <name evidence="4" type="ORF">LVJ94_20515</name>
</gene>
<feature type="compositionally biased region" description="Basic and acidic residues" evidence="1">
    <location>
        <begin position="220"/>
        <end position="230"/>
    </location>
</feature>
<feature type="signal peptide" evidence="2">
    <location>
        <begin position="1"/>
        <end position="21"/>
    </location>
</feature>
<dbReference type="SUPFAM" id="SSF55486">
    <property type="entry name" value="Metalloproteases ('zincins'), catalytic domain"/>
    <property type="match status" value="1"/>
</dbReference>
<dbReference type="Pfam" id="PF16313">
    <property type="entry name" value="DUF4953"/>
    <property type="match status" value="1"/>
</dbReference>
<evidence type="ECO:0000256" key="1">
    <source>
        <dbReference type="SAM" id="MobiDB-lite"/>
    </source>
</evidence>
<dbReference type="Gene3D" id="3.40.390.10">
    <property type="entry name" value="Collagenase (Catalytic Domain)"/>
    <property type="match status" value="1"/>
</dbReference>